<dbReference type="GO" id="GO:0005886">
    <property type="term" value="C:plasma membrane"/>
    <property type="evidence" value="ECO:0007669"/>
    <property type="project" value="UniProtKB-SubCell"/>
</dbReference>
<dbReference type="PANTHER" id="PTHR14319">
    <property type="entry name" value="FIVE-SPAN TRANSMEMBRANE PROTEIN M83"/>
    <property type="match status" value="1"/>
</dbReference>
<organism evidence="7 8">
    <name type="scientific">Chelonia mydas</name>
    <name type="common">Green sea-turtle</name>
    <name type="synonym">Chelonia agassizi</name>
    <dbReference type="NCBI Taxonomy" id="8469"/>
    <lineage>
        <taxon>Eukaryota</taxon>
        <taxon>Metazoa</taxon>
        <taxon>Chordata</taxon>
        <taxon>Craniata</taxon>
        <taxon>Vertebrata</taxon>
        <taxon>Euteleostomi</taxon>
        <taxon>Archelosauria</taxon>
        <taxon>Testudinata</taxon>
        <taxon>Testudines</taxon>
        <taxon>Cryptodira</taxon>
        <taxon>Durocryptodira</taxon>
        <taxon>Americhelydia</taxon>
        <taxon>Chelonioidea</taxon>
        <taxon>Cheloniidae</taxon>
        <taxon>Chelonia</taxon>
    </lineage>
</organism>
<proteinExistence type="inferred from homology"/>
<comment type="subcellular location">
    <subcellularLocation>
        <location evidence="1">Cell membrane</location>
        <topology evidence="1">Multi-pass membrane protein</topology>
    </subcellularLocation>
</comment>
<keyword evidence="4 7" id="KW-0812">Transmembrane</keyword>
<evidence type="ECO:0000256" key="1">
    <source>
        <dbReference type="ARBA" id="ARBA00004651"/>
    </source>
</evidence>
<evidence type="ECO:0000256" key="6">
    <source>
        <dbReference type="ARBA" id="ARBA00023136"/>
    </source>
</evidence>
<protein>
    <submittedName>
        <fullName evidence="7">Transmembrane protein 8A</fullName>
    </submittedName>
</protein>
<dbReference type="Proteomes" id="UP000031443">
    <property type="component" value="Unassembled WGS sequence"/>
</dbReference>
<evidence type="ECO:0000313" key="7">
    <source>
        <dbReference type="EMBL" id="EMP26506.1"/>
    </source>
</evidence>
<gene>
    <name evidence="7" type="ORF">UY3_16407</name>
</gene>
<name>M7AMR1_CHEMY</name>
<comment type="similarity">
    <text evidence="2">Belongs to the TMEM8 family.</text>
</comment>
<evidence type="ECO:0000256" key="2">
    <source>
        <dbReference type="ARBA" id="ARBA00005542"/>
    </source>
</evidence>
<evidence type="ECO:0000256" key="5">
    <source>
        <dbReference type="ARBA" id="ARBA00022989"/>
    </source>
</evidence>
<evidence type="ECO:0000256" key="3">
    <source>
        <dbReference type="ARBA" id="ARBA00022475"/>
    </source>
</evidence>
<evidence type="ECO:0000256" key="4">
    <source>
        <dbReference type="ARBA" id="ARBA00022692"/>
    </source>
</evidence>
<keyword evidence="6" id="KW-0472">Membrane</keyword>
<accession>M7AMR1</accession>
<dbReference type="EMBL" id="KB578776">
    <property type="protein sequence ID" value="EMP26506.1"/>
    <property type="molecule type" value="Genomic_DNA"/>
</dbReference>
<dbReference type="AlphaFoldDB" id="M7AMR1"/>
<dbReference type="InterPro" id="IPR021910">
    <property type="entry name" value="NGX6/PGAP6/MYMK"/>
</dbReference>
<keyword evidence="3" id="KW-1003">Cell membrane</keyword>
<keyword evidence="5" id="KW-1133">Transmembrane helix</keyword>
<keyword evidence="8" id="KW-1185">Reference proteome</keyword>
<sequence length="97" mass="10680">MSCSGNSVAAPLLFPPQRLLGGSGNSAATAWGSKIDLVYISEYFSQSAQKLSFYSWYGNAKLFRFQVPEDTVLLRWLLQASKGKGPECTSMDITMYV</sequence>
<reference evidence="8" key="1">
    <citation type="journal article" date="2013" name="Nat. Genet.">
        <title>The draft genomes of soft-shell turtle and green sea turtle yield insights into the development and evolution of the turtle-specific body plan.</title>
        <authorList>
            <person name="Wang Z."/>
            <person name="Pascual-Anaya J."/>
            <person name="Zadissa A."/>
            <person name="Li W."/>
            <person name="Niimura Y."/>
            <person name="Huang Z."/>
            <person name="Li C."/>
            <person name="White S."/>
            <person name="Xiong Z."/>
            <person name="Fang D."/>
            <person name="Wang B."/>
            <person name="Ming Y."/>
            <person name="Chen Y."/>
            <person name="Zheng Y."/>
            <person name="Kuraku S."/>
            <person name="Pignatelli M."/>
            <person name="Herrero J."/>
            <person name="Beal K."/>
            <person name="Nozawa M."/>
            <person name="Li Q."/>
            <person name="Wang J."/>
            <person name="Zhang H."/>
            <person name="Yu L."/>
            <person name="Shigenobu S."/>
            <person name="Wang J."/>
            <person name="Liu J."/>
            <person name="Flicek P."/>
            <person name="Searle S."/>
            <person name="Wang J."/>
            <person name="Kuratani S."/>
            <person name="Yin Y."/>
            <person name="Aken B."/>
            <person name="Zhang G."/>
            <person name="Irie N."/>
        </authorList>
    </citation>
    <scope>NUCLEOTIDE SEQUENCE [LARGE SCALE GENOMIC DNA]</scope>
</reference>
<evidence type="ECO:0000313" key="8">
    <source>
        <dbReference type="Proteomes" id="UP000031443"/>
    </source>
</evidence>
<dbReference type="PANTHER" id="PTHR14319:SF7">
    <property type="entry name" value="POST-GPI ATTACHMENT TO PROTEINS FACTOR 6"/>
    <property type="match status" value="1"/>
</dbReference>